<comment type="similarity">
    <text evidence="1">Belongs to the polypeptide deformylase family.</text>
</comment>
<dbReference type="PANTHER" id="PTHR10458:SF22">
    <property type="entry name" value="PEPTIDE DEFORMYLASE"/>
    <property type="match status" value="1"/>
</dbReference>
<dbReference type="SUPFAM" id="SSF56420">
    <property type="entry name" value="Peptide deformylase"/>
    <property type="match status" value="1"/>
</dbReference>
<gene>
    <name evidence="2" type="ORF">JSR06_00060</name>
</gene>
<evidence type="ECO:0000313" key="3">
    <source>
        <dbReference type="Proteomes" id="UP000663347"/>
    </source>
</evidence>
<dbReference type="Pfam" id="PF01327">
    <property type="entry name" value="Pep_deformylase"/>
    <property type="match status" value="1"/>
</dbReference>
<dbReference type="Proteomes" id="UP000663347">
    <property type="component" value="Chromosome"/>
</dbReference>
<protein>
    <submittedName>
        <fullName evidence="2">Peptide deformylase</fullName>
    </submittedName>
</protein>
<dbReference type="InterPro" id="IPR023635">
    <property type="entry name" value="Peptide_deformylase"/>
</dbReference>
<dbReference type="Gene3D" id="3.90.45.10">
    <property type="entry name" value="Peptide deformylase"/>
    <property type="match status" value="1"/>
</dbReference>
<dbReference type="PRINTS" id="PR01576">
    <property type="entry name" value="PDEFORMYLASE"/>
</dbReference>
<proteinExistence type="inferred from homology"/>
<dbReference type="AlphaFoldDB" id="A0A974X7P0"/>
<reference evidence="2" key="1">
    <citation type="submission" date="2021-02" db="EMBL/GenBank/DDBJ databases">
        <authorList>
            <person name="Franco D."/>
        </authorList>
    </citation>
    <scope>NUCLEOTIDE SEQUENCE</scope>
    <source>
        <strain evidence="2">RANSCY</strain>
    </source>
</reference>
<sequence>MNIIKYPSLILSKISMPVFSNEGLHNIILSMRRILLSLGGIGISAPQIGHNICAFVISFNSKLITIINPVIRYMSSSFFNSIEGCLSIPGCYLNILRSKYVLIEYLDLNYNLNRIFLKGLFSACLQHEMDHINGILIVNRV</sequence>
<accession>A0A974X7P0</accession>
<evidence type="ECO:0000313" key="2">
    <source>
        <dbReference type="EMBL" id="QSW37989.1"/>
    </source>
</evidence>
<dbReference type="EMBL" id="CP071412">
    <property type="protein sequence ID" value="QSW37989.1"/>
    <property type="molecule type" value="Genomic_DNA"/>
</dbReference>
<dbReference type="PIRSF" id="PIRSF004749">
    <property type="entry name" value="Pep_def"/>
    <property type="match status" value="1"/>
</dbReference>
<organism evidence="2 3">
    <name type="scientific">Candidatus Vidania fulgoroideorum</name>
    <dbReference type="NCBI Taxonomy" id="881286"/>
    <lineage>
        <taxon>Bacteria</taxon>
        <taxon>Pseudomonadati</taxon>
        <taxon>Pseudomonadota</taxon>
        <taxon>Betaproteobacteria</taxon>
        <taxon>Candidatus Vidania</taxon>
    </lineage>
</organism>
<dbReference type="PANTHER" id="PTHR10458">
    <property type="entry name" value="PEPTIDE DEFORMYLASE"/>
    <property type="match status" value="1"/>
</dbReference>
<reference evidence="2" key="2">
    <citation type="submission" date="2021-03" db="EMBL/GenBank/DDBJ databases">
        <title>Alternative transmission patterns in independently acquired nutritional co-symbionts of Dictyopharidae planthoppers.</title>
        <authorList>
            <person name="Michalik A."/>
            <person name="Lukasik P."/>
        </authorList>
    </citation>
    <scope>NUCLEOTIDE SEQUENCE</scope>
    <source>
        <strain evidence="2">RANSCY</strain>
    </source>
</reference>
<dbReference type="GO" id="GO:0042586">
    <property type="term" value="F:peptide deformylase activity"/>
    <property type="evidence" value="ECO:0007669"/>
    <property type="project" value="InterPro"/>
</dbReference>
<dbReference type="CDD" id="cd00487">
    <property type="entry name" value="Pep_deformylase"/>
    <property type="match status" value="1"/>
</dbReference>
<evidence type="ECO:0000256" key="1">
    <source>
        <dbReference type="ARBA" id="ARBA00010759"/>
    </source>
</evidence>
<name>A0A974X7P0_9PROT</name>
<dbReference type="InterPro" id="IPR036821">
    <property type="entry name" value="Peptide_deformylase_sf"/>
</dbReference>